<evidence type="ECO:0000256" key="1">
    <source>
        <dbReference type="ARBA" id="ARBA00022617"/>
    </source>
</evidence>
<evidence type="ECO:0000313" key="8">
    <source>
        <dbReference type="Proteomes" id="UP000541426"/>
    </source>
</evidence>
<dbReference type="Gene3D" id="1.10.760.10">
    <property type="entry name" value="Cytochrome c-like domain"/>
    <property type="match status" value="1"/>
</dbReference>
<reference evidence="7 8" key="1">
    <citation type="submission" date="2020-08" db="EMBL/GenBank/DDBJ databases">
        <title>Genomic Encyclopedia of Type Strains, Phase IV (KMG-IV): sequencing the most valuable type-strain genomes for metagenomic binning, comparative biology and taxonomic classification.</title>
        <authorList>
            <person name="Goeker M."/>
        </authorList>
    </citation>
    <scope>NUCLEOTIDE SEQUENCE [LARGE SCALE GENOMIC DNA]</scope>
    <source>
        <strain evidence="7 8">DSM 102235</strain>
    </source>
</reference>
<evidence type="ECO:0000256" key="3">
    <source>
        <dbReference type="ARBA" id="ARBA00023004"/>
    </source>
</evidence>
<dbReference type="GO" id="GO:0046872">
    <property type="term" value="F:metal ion binding"/>
    <property type="evidence" value="ECO:0007669"/>
    <property type="project" value="UniProtKB-KW"/>
</dbReference>
<feature type="signal peptide" evidence="5">
    <location>
        <begin position="1"/>
        <end position="19"/>
    </location>
</feature>
<evidence type="ECO:0000256" key="2">
    <source>
        <dbReference type="ARBA" id="ARBA00022723"/>
    </source>
</evidence>
<dbReference type="RefSeq" id="WP_183966208.1">
    <property type="nucleotide sequence ID" value="NZ_BAABBZ010000007.1"/>
</dbReference>
<evidence type="ECO:0000256" key="5">
    <source>
        <dbReference type="SAM" id="SignalP"/>
    </source>
</evidence>
<dbReference type="InterPro" id="IPR036909">
    <property type="entry name" value="Cyt_c-like_dom_sf"/>
</dbReference>
<proteinExistence type="predicted"/>
<dbReference type="NCBIfam" id="TIGR04485">
    <property type="entry name" value="thiosulf_SoxX"/>
    <property type="match status" value="1"/>
</dbReference>
<dbReference type="GO" id="GO:0020037">
    <property type="term" value="F:heme binding"/>
    <property type="evidence" value="ECO:0007669"/>
    <property type="project" value="InterPro"/>
</dbReference>
<keyword evidence="8" id="KW-1185">Reference proteome</keyword>
<evidence type="ECO:0000256" key="4">
    <source>
        <dbReference type="PROSITE-ProRule" id="PRU00433"/>
    </source>
</evidence>
<accession>A0A7W6DNY8</accession>
<evidence type="ECO:0000313" key="7">
    <source>
        <dbReference type="EMBL" id="MBB3986094.1"/>
    </source>
</evidence>
<dbReference type="InterPro" id="IPR009056">
    <property type="entry name" value="Cyt_c-like_dom"/>
</dbReference>
<dbReference type="Pfam" id="PF00034">
    <property type="entry name" value="Cytochrom_C"/>
    <property type="match status" value="1"/>
</dbReference>
<feature type="domain" description="Cytochrome c" evidence="6">
    <location>
        <begin position="48"/>
        <end position="160"/>
    </location>
</feature>
<keyword evidence="1 4" id="KW-0349">Heme</keyword>
<dbReference type="EMBL" id="JACIEJ010000005">
    <property type="protein sequence ID" value="MBB3986094.1"/>
    <property type="molecule type" value="Genomic_DNA"/>
</dbReference>
<organism evidence="7 8">
    <name type="scientific">Sagittula marina</name>
    <dbReference type="NCBI Taxonomy" id="943940"/>
    <lineage>
        <taxon>Bacteria</taxon>
        <taxon>Pseudomonadati</taxon>
        <taxon>Pseudomonadota</taxon>
        <taxon>Alphaproteobacteria</taxon>
        <taxon>Rhodobacterales</taxon>
        <taxon>Roseobacteraceae</taxon>
        <taxon>Sagittula</taxon>
    </lineage>
</organism>
<dbReference type="AlphaFoldDB" id="A0A7W6DNY8"/>
<keyword evidence="3 4" id="KW-0408">Iron</keyword>
<dbReference type="PROSITE" id="PS51007">
    <property type="entry name" value="CYTC"/>
    <property type="match status" value="1"/>
</dbReference>
<dbReference type="Proteomes" id="UP000541426">
    <property type="component" value="Unassembled WGS sequence"/>
</dbReference>
<keyword evidence="2 4" id="KW-0479">Metal-binding</keyword>
<dbReference type="GO" id="GO:0009055">
    <property type="term" value="F:electron transfer activity"/>
    <property type="evidence" value="ECO:0007669"/>
    <property type="project" value="InterPro"/>
</dbReference>
<sequence>MRLTAIAAAVTLVAGVAHAESHSGAVAPEDVQYGETGAVATSLSGMPGDAANGQVVFSTKSMGNCVSCHAVAQLTDVPFQGEVGPELTWSGESRSEEELRGIVANAKMSFDGTVMPAFYKTNGYIRPGNGYTGKAAEGDLPPILTAQQVEDVVAFLLTLKEQ</sequence>
<gene>
    <name evidence="7" type="ORF">GGQ68_002432</name>
</gene>
<feature type="chain" id="PRO_5030551143" evidence="5">
    <location>
        <begin position="20"/>
        <end position="162"/>
    </location>
</feature>
<protein>
    <submittedName>
        <fullName evidence="7">Sulfur-oxidizing protein SoxX</fullName>
    </submittedName>
</protein>
<keyword evidence="5" id="KW-0732">Signal</keyword>
<name>A0A7W6DNY8_9RHOB</name>
<dbReference type="InterPro" id="IPR030999">
    <property type="entry name" value="Thiosulf_SoxX"/>
</dbReference>
<comment type="caution">
    <text evidence="7">The sequence shown here is derived from an EMBL/GenBank/DDBJ whole genome shotgun (WGS) entry which is preliminary data.</text>
</comment>
<evidence type="ECO:0000259" key="6">
    <source>
        <dbReference type="PROSITE" id="PS51007"/>
    </source>
</evidence>
<dbReference type="SUPFAM" id="SSF46626">
    <property type="entry name" value="Cytochrome c"/>
    <property type="match status" value="1"/>
</dbReference>